<keyword evidence="1" id="KW-1133">Transmembrane helix</keyword>
<dbReference type="EMBL" id="ASPP01013428">
    <property type="protein sequence ID" value="ETO19660.1"/>
    <property type="molecule type" value="Genomic_DNA"/>
</dbReference>
<accession>X6N050</accession>
<dbReference type="AlphaFoldDB" id="X6N050"/>
<feature type="transmembrane region" description="Helical" evidence="1">
    <location>
        <begin position="35"/>
        <end position="53"/>
    </location>
</feature>
<keyword evidence="1" id="KW-0472">Membrane</keyword>
<dbReference type="Proteomes" id="UP000023152">
    <property type="component" value="Unassembled WGS sequence"/>
</dbReference>
<organism evidence="2 3">
    <name type="scientific">Reticulomyxa filosa</name>
    <dbReference type="NCBI Taxonomy" id="46433"/>
    <lineage>
        <taxon>Eukaryota</taxon>
        <taxon>Sar</taxon>
        <taxon>Rhizaria</taxon>
        <taxon>Retaria</taxon>
        <taxon>Foraminifera</taxon>
        <taxon>Monothalamids</taxon>
        <taxon>Reticulomyxidae</taxon>
        <taxon>Reticulomyxa</taxon>
    </lineage>
</organism>
<evidence type="ECO:0000313" key="2">
    <source>
        <dbReference type="EMBL" id="ETO19660.1"/>
    </source>
</evidence>
<gene>
    <name evidence="2" type="ORF">RFI_17570</name>
</gene>
<evidence type="ECO:0000313" key="3">
    <source>
        <dbReference type="Proteomes" id="UP000023152"/>
    </source>
</evidence>
<feature type="transmembrane region" description="Helical" evidence="1">
    <location>
        <begin position="12"/>
        <end position="29"/>
    </location>
</feature>
<protein>
    <submittedName>
        <fullName evidence="2">Uncharacterized protein</fullName>
    </submittedName>
</protein>
<keyword evidence="3" id="KW-1185">Reference proteome</keyword>
<proteinExistence type="predicted"/>
<name>X6N050_RETFI</name>
<reference evidence="2 3" key="1">
    <citation type="journal article" date="2013" name="Curr. Biol.">
        <title>The Genome of the Foraminiferan Reticulomyxa filosa.</title>
        <authorList>
            <person name="Glockner G."/>
            <person name="Hulsmann N."/>
            <person name="Schleicher M."/>
            <person name="Noegel A.A."/>
            <person name="Eichinger L."/>
            <person name="Gallinger C."/>
            <person name="Pawlowski J."/>
            <person name="Sierra R."/>
            <person name="Euteneuer U."/>
            <person name="Pillet L."/>
            <person name="Moustafa A."/>
            <person name="Platzer M."/>
            <person name="Groth M."/>
            <person name="Szafranski K."/>
            <person name="Schliwa M."/>
        </authorList>
    </citation>
    <scope>NUCLEOTIDE SEQUENCE [LARGE SCALE GENOMIC DNA]</scope>
</reference>
<keyword evidence="1" id="KW-0812">Transmembrane</keyword>
<evidence type="ECO:0000256" key="1">
    <source>
        <dbReference type="SAM" id="Phobius"/>
    </source>
</evidence>
<sequence>MVLKERTRGTFFTILESSYFVALKFYFSLKKKKKTGIFFIYVIYVIFFVLKYIHSGNLMNLERPTKNKFCSNFGSGKYDQKSVRDKLVANNKK</sequence>
<comment type="caution">
    <text evidence="2">The sequence shown here is derived from an EMBL/GenBank/DDBJ whole genome shotgun (WGS) entry which is preliminary data.</text>
</comment>